<evidence type="ECO:0000313" key="5">
    <source>
        <dbReference type="EMBL" id="EQL03173.1"/>
    </source>
</evidence>
<dbReference type="CDD" id="cd00590">
    <property type="entry name" value="RRM_SF"/>
    <property type="match status" value="1"/>
</dbReference>
<dbReference type="eggNOG" id="KOG0988">
    <property type="taxonomic scope" value="Eukaryota"/>
</dbReference>
<sequence length="1365" mass="152870">MEVFLRNVPRDLTQDSLIKELKPFMNVLGILDWDCQKTRRKDFATIIFLNVSDGTKFLMRHEKVTLQPPPQHEQQPQHPPKGRRDIARLHILRTPVFATKSKRQIDKFALSHLKLVREDRKKRPDRGSNSHAIKCTLRGVACGKNFFAQPSATLTFAQQISTTMTGHAKFGQRCLSATFRDDARIDVPYDIIETLIADHSGPVLTLVLTEPPRFFARQTSPANSMIRWERRSSLPEWPHHEKYAAHCLVYQLWLGAGDTHIFGALKENELVQFTLQGLAIDQHPAPHTLDYSTCIRTFEGTINNIGSARRVPFPILFQVQGLVWNNYLHPAAGVRALTIIESIAKDPIWGRDALPFTTDSMKQLLREIPYPCPDTDPAHLDPERLMELAMRIELDLRKQDPLRSGVYGPQLPDHQTWVFKAMVTPTRIILQGPDAESKNRVLRMFPHRGDHFLRVSFCDENGQDLQYNPKVSNDVIFERYRQVLQDGIQIAGRRFAFLGFSHSSLRSHSTWFLTPFVDQNMQRHDYDSILKSLGDFSEIRIAAKCAARIGQAFSETPYAVDLVTADIMNRSIPDVKSADGSRVFSDGVGTISREAMEEVWRKLPMRSAASTCLQIRCGGVKGMLSLDSRLRGKVICVREESMMKFPSRDQRELGICDVASRPLRMYLNRQLIKILEDMGTDDGWFKELQTKALKQLRSVTRTAANTSTFLQYQDIGSALGFPSFIGQLDKMGIDYRRDEFLRSVVEHVVLRELRLLKHKARIPVDKGVTLFGIMDETGFLDEGEVYIAYNKTHARSGYRMDASLVDGGVIVTRCPALHPGDVQWAQVRTPPVGHPLRDLNNCIAFSQRGSRDLPSQLSGGDLDGDLYNVIWDPRATPQHVFPPADYPRARPPELDRPVRRDDIADFFIQFMKTDILGLIANRHQILADVSPEGTRDAACVALAEMHSTAVDFSKTGIPVKPNDMPKPPRTRPDFLAPAPPVKLYDLGQIDFIEERGFDDDDDDDDGMGGRRHRYHRSEKILGHLYRGVDEKKIWSEDIHRTVDMNGPSVWDQLMGRMQAEMEAYGIAAEYELHSEDAWKLRNLYEDSVYDSMWHFSDNPRTGITEVEVFCGSVLNKKGSQTRQQRDMSIRLKEETDRVLSWMVNLIRKRGGADDSDLHSVTSRDTAAESRDKEEVIQLCWACMVVGCVTDTNMAPETYHGDGDLRSFRVVAAACLLREMGAMRAQVSAAMAGGGYLGVAGGRQAQQLQPVRRAPRAKKAAGEERPGAGAGAGDLLLRLPLFGPSLNLADGQAAGAPPEPAASVPPASAGRPRGRTQGVMADSTPRAGRAAPSGRPPCNVAHLGACTIKLGGGVSLDGQLERLGLN</sequence>
<dbReference type="OrthoDB" id="6513042at2759"/>
<dbReference type="EMBL" id="KE652229">
    <property type="protein sequence ID" value="EQL03173.1"/>
    <property type="molecule type" value="Genomic_DNA"/>
</dbReference>
<keyword evidence="1" id="KW-0548">Nucleotidyltransferase</keyword>
<dbReference type="Proteomes" id="UP000019374">
    <property type="component" value="Unassembled WGS sequence"/>
</dbReference>
<dbReference type="SUPFAM" id="SSF54928">
    <property type="entry name" value="RNA-binding domain, RBD"/>
    <property type="match status" value="1"/>
</dbReference>
<dbReference type="PANTHER" id="PTHR23079:SF17">
    <property type="entry name" value="RNA-DEPENDENT RNA POLYMERASE"/>
    <property type="match status" value="1"/>
</dbReference>
<comment type="similarity">
    <text evidence="1">Belongs to the RdRP family.</text>
</comment>
<evidence type="ECO:0000259" key="3">
    <source>
        <dbReference type="Pfam" id="PF05183"/>
    </source>
</evidence>
<proteinExistence type="inferred from homology"/>
<keyword evidence="1" id="KW-0808">Transferase</keyword>
<feature type="region of interest" description="Disordered" evidence="2">
    <location>
        <begin position="1246"/>
        <end position="1268"/>
    </location>
</feature>
<keyword evidence="1 5" id="KW-0696">RNA-directed RNA polymerase</keyword>
<feature type="region of interest" description="Disordered" evidence="2">
    <location>
        <begin position="1289"/>
        <end position="1334"/>
    </location>
</feature>
<dbReference type="Pfam" id="PF05183">
    <property type="entry name" value="RdRP"/>
    <property type="match status" value="1"/>
</dbReference>
<gene>
    <name evidence="5" type="ORF">OCS_01120</name>
</gene>
<feature type="domain" description="RdRP-like PH" evidence="4">
    <location>
        <begin position="137"/>
        <end position="256"/>
    </location>
</feature>
<dbReference type="EC" id="2.7.7.48" evidence="1"/>
<keyword evidence="1" id="KW-0694">RNA-binding</keyword>
<evidence type="ECO:0000313" key="6">
    <source>
        <dbReference type="Proteomes" id="UP000019374"/>
    </source>
</evidence>
<dbReference type="GO" id="GO:0003968">
    <property type="term" value="F:RNA-directed RNA polymerase activity"/>
    <property type="evidence" value="ECO:0007669"/>
    <property type="project" value="UniProtKB-KW"/>
</dbReference>
<feature type="domain" description="RDRP core" evidence="3">
    <location>
        <begin position="423"/>
        <end position="1028"/>
    </location>
</feature>
<feature type="compositionally biased region" description="Low complexity" evidence="2">
    <location>
        <begin position="1289"/>
        <end position="1310"/>
    </location>
</feature>
<dbReference type="InterPro" id="IPR057503">
    <property type="entry name" value="PH_RdRP"/>
</dbReference>
<dbReference type="GO" id="GO:0031380">
    <property type="term" value="C:nuclear RNA-directed RNA polymerase complex"/>
    <property type="evidence" value="ECO:0007669"/>
    <property type="project" value="TreeGrafter"/>
</dbReference>
<accession>T5AMY1</accession>
<dbReference type="GO" id="GO:0003723">
    <property type="term" value="F:RNA binding"/>
    <property type="evidence" value="ECO:0007669"/>
    <property type="project" value="UniProtKB-KW"/>
</dbReference>
<dbReference type="InterPro" id="IPR057596">
    <property type="entry name" value="RDRP_core"/>
</dbReference>
<comment type="catalytic activity">
    <reaction evidence="1">
        <text>RNA(n) + a ribonucleoside 5'-triphosphate = RNA(n+1) + diphosphate</text>
        <dbReference type="Rhea" id="RHEA:21248"/>
        <dbReference type="Rhea" id="RHEA-COMP:14527"/>
        <dbReference type="Rhea" id="RHEA-COMP:17342"/>
        <dbReference type="ChEBI" id="CHEBI:33019"/>
        <dbReference type="ChEBI" id="CHEBI:61557"/>
        <dbReference type="ChEBI" id="CHEBI:140395"/>
        <dbReference type="EC" id="2.7.7.48"/>
    </reaction>
</comment>
<dbReference type="HOGENOM" id="CLU_001366_2_0_1"/>
<evidence type="ECO:0000256" key="1">
    <source>
        <dbReference type="RuleBase" id="RU363098"/>
    </source>
</evidence>
<evidence type="ECO:0000256" key="2">
    <source>
        <dbReference type="SAM" id="MobiDB-lite"/>
    </source>
</evidence>
<evidence type="ECO:0000259" key="4">
    <source>
        <dbReference type="Pfam" id="PF25358"/>
    </source>
</evidence>
<organism evidence="5 6">
    <name type="scientific">Ophiocordyceps sinensis (strain Co18 / CGMCC 3.14243)</name>
    <name type="common">Yarsagumba caterpillar fungus</name>
    <name type="synonym">Hirsutella sinensis</name>
    <dbReference type="NCBI Taxonomy" id="911162"/>
    <lineage>
        <taxon>Eukaryota</taxon>
        <taxon>Fungi</taxon>
        <taxon>Dikarya</taxon>
        <taxon>Ascomycota</taxon>
        <taxon>Pezizomycotina</taxon>
        <taxon>Sordariomycetes</taxon>
        <taxon>Hypocreomycetidae</taxon>
        <taxon>Hypocreales</taxon>
        <taxon>Ophiocordycipitaceae</taxon>
        <taxon>Ophiocordyceps</taxon>
    </lineage>
</organism>
<dbReference type="InterPro" id="IPR007855">
    <property type="entry name" value="RDRP"/>
</dbReference>
<name>T5AMY1_OPHSC</name>
<dbReference type="Pfam" id="PF25358">
    <property type="entry name" value="PH_fung_RdRP"/>
    <property type="match status" value="1"/>
</dbReference>
<protein>
    <recommendedName>
        <fullName evidence="1">RNA-dependent RNA polymerase</fullName>
        <ecNumber evidence="1">2.7.7.48</ecNumber>
    </recommendedName>
</protein>
<reference evidence="5 6" key="1">
    <citation type="journal article" date="2013" name="Chin. Sci. Bull.">
        <title>Genome survey uncovers the secrets of sex and lifestyle in caterpillar fungus.</title>
        <authorList>
            <person name="Hu X."/>
            <person name="Zhang Y."/>
            <person name="Xiao G."/>
            <person name="Zheng P."/>
            <person name="Xia Y."/>
            <person name="Zhang X."/>
            <person name="St Leger R.J."/>
            <person name="Liu X."/>
            <person name="Wang C."/>
        </authorList>
    </citation>
    <scope>NUCLEOTIDE SEQUENCE [LARGE SCALE GENOMIC DNA]</scope>
    <source>
        <strain evidence="6">Co18 / CGMCC 3.14243</strain>
        <tissue evidence="5">Fruit-body</tissue>
    </source>
</reference>
<dbReference type="PANTHER" id="PTHR23079">
    <property type="entry name" value="RNA-DEPENDENT RNA POLYMERASE"/>
    <property type="match status" value="1"/>
</dbReference>
<dbReference type="GO" id="GO:0030422">
    <property type="term" value="P:siRNA processing"/>
    <property type="evidence" value="ECO:0007669"/>
    <property type="project" value="TreeGrafter"/>
</dbReference>
<dbReference type="InterPro" id="IPR035979">
    <property type="entry name" value="RBD_domain_sf"/>
</dbReference>